<dbReference type="Pfam" id="PF18557">
    <property type="entry name" value="NepR"/>
    <property type="match status" value="1"/>
</dbReference>
<evidence type="ECO:0000313" key="3">
    <source>
        <dbReference type="EMBL" id="GEO17679.1"/>
    </source>
</evidence>
<sequence>MAAKPPPDDETVTSIGPDDTLGLRSIADAFTNTQLAAEIGRCLQSQYQDSLKEALPDELAALVRQLREREDGSGPSDKGNLQAAT</sequence>
<feature type="domain" description="Anti-sigma factor NepR" evidence="2">
    <location>
        <begin position="37"/>
        <end position="70"/>
    </location>
</feature>
<feature type="region of interest" description="Disordered" evidence="1">
    <location>
        <begin position="66"/>
        <end position="85"/>
    </location>
</feature>
<dbReference type="InterPro" id="IPR041649">
    <property type="entry name" value="NepR"/>
</dbReference>
<dbReference type="AlphaFoldDB" id="A0A512C0E0"/>
<name>A0A512C0E0_9HYPH</name>
<dbReference type="EMBL" id="BJYU01000118">
    <property type="protein sequence ID" value="GEO17679.1"/>
    <property type="molecule type" value="Genomic_DNA"/>
</dbReference>
<organism evidence="3 4">
    <name type="scientific">Microvirga aerophila</name>
    <dbReference type="NCBI Taxonomy" id="670291"/>
    <lineage>
        <taxon>Bacteria</taxon>
        <taxon>Pseudomonadati</taxon>
        <taxon>Pseudomonadota</taxon>
        <taxon>Alphaproteobacteria</taxon>
        <taxon>Hyphomicrobiales</taxon>
        <taxon>Methylobacteriaceae</taxon>
        <taxon>Microvirga</taxon>
    </lineage>
</organism>
<accession>A0A512C0E0</accession>
<dbReference type="RefSeq" id="WP_170285090.1">
    <property type="nucleotide sequence ID" value="NZ_BJYU01000118.1"/>
</dbReference>
<evidence type="ECO:0000259" key="2">
    <source>
        <dbReference type="Pfam" id="PF18557"/>
    </source>
</evidence>
<reference evidence="3 4" key="1">
    <citation type="submission" date="2019-07" db="EMBL/GenBank/DDBJ databases">
        <title>Whole genome shotgun sequence of Microvirga aerophila NBRC 106136.</title>
        <authorList>
            <person name="Hosoyama A."/>
            <person name="Uohara A."/>
            <person name="Ohji S."/>
            <person name="Ichikawa N."/>
        </authorList>
    </citation>
    <scope>NUCLEOTIDE SEQUENCE [LARGE SCALE GENOMIC DNA]</scope>
    <source>
        <strain evidence="3 4">NBRC 106136</strain>
    </source>
</reference>
<proteinExistence type="predicted"/>
<keyword evidence="4" id="KW-1185">Reference proteome</keyword>
<dbReference type="Proteomes" id="UP000321085">
    <property type="component" value="Unassembled WGS sequence"/>
</dbReference>
<evidence type="ECO:0000313" key="4">
    <source>
        <dbReference type="Proteomes" id="UP000321085"/>
    </source>
</evidence>
<gene>
    <name evidence="3" type="ORF">MAE02_53750</name>
</gene>
<evidence type="ECO:0000256" key="1">
    <source>
        <dbReference type="SAM" id="MobiDB-lite"/>
    </source>
</evidence>
<comment type="caution">
    <text evidence="3">The sequence shown here is derived from an EMBL/GenBank/DDBJ whole genome shotgun (WGS) entry which is preliminary data.</text>
</comment>
<protein>
    <recommendedName>
        <fullName evidence="2">Anti-sigma factor NepR domain-containing protein</fullName>
    </recommendedName>
</protein>
<feature type="region of interest" description="Disordered" evidence="1">
    <location>
        <begin position="1"/>
        <end position="21"/>
    </location>
</feature>